<feature type="region of interest" description="Disordered" evidence="1">
    <location>
        <begin position="541"/>
        <end position="590"/>
    </location>
</feature>
<feature type="region of interest" description="Disordered" evidence="1">
    <location>
        <begin position="389"/>
        <end position="466"/>
    </location>
</feature>
<keyword evidence="2" id="KW-0812">Transmembrane</keyword>
<feature type="compositionally biased region" description="Polar residues" evidence="1">
    <location>
        <begin position="889"/>
        <end position="901"/>
    </location>
</feature>
<feature type="region of interest" description="Disordered" evidence="1">
    <location>
        <begin position="832"/>
        <end position="997"/>
    </location>
</feature>
<feature type="compositionally biased region" description="Polar residues" evidence="1">
    <location>
        <begin position="399"/>
        <end position="430"/>
    </location>
</feature>
<feature type="domain" description="VWFC" evidence="3">
    <location>
        <begin position="55"/>
        <end position="118"/>
    </location>
</feature>
<dbReference type="InterPro" id="IPR042378">
    <property type="entry name" value="IDD"/>
</dbReference>
<reference evidence="5" key="1">
    <citation type="submission" date="2025-08" db="UniProtKB">
        <authorList>
            <consortium name="RefSeq"/>
        </authorList>
    </citation>
    <scope>IDENTIFICATION</scope>
    <source>
        <tissue evidence="5">Gonads</tissue>
    </source>
</reference>
<feature type="region of interest" description="Disordered" evidence="1">
    <location>
        <begin position="282"/>
        <end position="343"/>
    </location>
</feature>
<keyword evidence="2" id="KW-0472">Membrane</keyword>
<dbReference type="InterPro" id="IPR001007">
    <property type="entry name" value="VWF_dom"/>
</dbReference>
<dbReference type="GO" id="GO:0016020">
    <property type="term" value="C:membrane"/>
    <property type="evidence" value="ECO:0007669"/>
    <property type="project" value="TreeGrafter"/>
</dbReference>
<dbReference type="STRING" id="7574.A0A1S3KH10"/>
<evidence type="ECO:0000313" key="5">
    <source>
        <dbReference type="RefSeq" id="XP_013421777.1"/>
    </source>
</evidence>
<feature type="compositionally biased region" description="Polar residues" evidence="1">
    <location>
        <begin position="832"/>
        <end position="842"/>
    </location>
</feature>
<dbReference type="PANTHER" id="PTHR15256:SF6">
    <property type="entry name" value="INTEGRAL MEMBRANE PROTEIN DGCR2_IDD"/>
    <property type="match status" value="1"/>
</dbReference>
<name>A0A1S3KH10_LINAN</name>
<dbReference type="Proteomes" id="UP000085678">
    <property type="component" value="Unplaced"/>
</dbReference>
<feature type="compositionally biased region" description="Polar residues" evidence="1">
    <location>
        <begin position="437"/>
        <end position="459"/>
    </location>
</feature>
<evidence type="ECO:0000259" key="3">
    <source>
        <dbReference type="PROSITE" id="PS50184"/>
    </source>
</evidence>
<protein>
    <submittedName>
        <fullName evidence="5">Uncharacterized protein LOC106181823</fullName>
    </submittedName>
</protein>
<gene>
    <name evidence="5" type="primary">LOC106181823</name>
</gene>
<evidence type="ECO:0000256" key="1">
    <source>
        <dbReference type="SAM" id="MobiDB-lite"/>
    </source>
</evidence>
<keyword evidence="4" id="KW-1185">Reference proteome</keyword>
<feature type="compositionally biased region" description="Polar residues" evidence="1">
    <location>
        <begin position="322"/>
        <end position="342"/>
    </location>
</feature>
<evidence type="ECO:0000256" key="2">
    <source>
        <dbReference type="SAM" id="Phobius"/>
    </source>
</evidence>
<feature type="transmembrane region" description="Helical" evidence="2">
    <location>
        <begin position="154"/>
        <end position="175"/>
    </location>
</feature>
<sequence>MRRADERRERPAEHLTGPGLSIVGMSFLLTSCSQWFSFVLAILVLVPRPAAAVDARCYDWQGYKVEEGSQYIPKGDDPCMVCVCEKGFPTMCASPSCSPPQCKMFEEVEGKCCEYVCVVSPIVPPATNGTGGNVVPNVENTADAASAADLGLRLAASTLTSILILALLLFMIHRLRKRRMLVMMRRLNSPSSERHLEDDTVAYVAGYDEVNIGLAFPPYEEPPPPYTPWKAPDILPPAYDTIANTNQQLGQENSRPSASVTGRLPNVPPAGYIAELISRNAARGQAAGEHPHTSREIASESSTRREHDAGNSSTLPLPCNCASATETPQSNTNASTESNPECSQVIRDRGPVVIPNVRVERVQVQNNAASEPTMSPRSVAEPMVIQSSSAADDYVPKGTRSSLVRQNDNLQIRRNSDSPRSSYISENGEGNNEPVASKNNTKMIRPESTLSRTSCNSGDSTEKKCGPQRAFIEQREDEIIVWRDRDSPRVSLILRESDPEGAVGGYCHDNPVMKAVSPKQFVKSFSCDHEQELPRASAFQVVESEPPSGTQARRSLPPNSLDFIFRPIDPDRNTGTNLKEPSPAAGSDRLGLINPRAVPLAIALTSEGGSQKSPLHAVFTPNGPNTRKCVGRSHSITSQMSIASVCSETGEMRERRQQGAAAAAMTALQTDASYPAIANESRGDTFRVQPDSSRHIPAVQSDSQLLHNKANFCNQDNVDHTHGDSPVGIVGEERRDNQHNGARVKQNHDATTAVGKSKKKSRNRARRKSSAGTKDIVGNHNGAAAESPAAGDKSVNNGNPLVKMYMKSLKDPNPKFKQYGFIDSPDVLSTRETVQSLDTDTPDQQRSRSVERRRSNSGDRARSQSRSRDHSTGRKSLSPGCQKKRHSTRLSGNFNYQSLPTHGSPEHQPFTADQTTEHSRRQRRIQETPVLTLQRSNSETSLHGTHMDRPSVTEGPSPRGSAVNTEPRGKGDRGRRGRTISQNRRSLPSVPPHKSYV</sequence>
<accession>A0A1S3KH10</accession>
<feature type="region of interest" description="Disordered" evidence="1">
    <location>
        <begin position="714"/>
        <end position="796"/>
    </location>
</feature>
<dbReference type="InParanoid" id="A0A1S3KH10"/>
<feature type="compositionally biased region" description="Basic and acidic residues" evidence="1">
    <location>
        <begin position="843"/>
        <end position="872"/>
    </location>
</feature>
<proteinExistence type="predicted"/>
<dbReference type="PROSITE" id="PS50184">
    <property type="entry name" value="VWFC_2"/>
    <property type="match status" value="1"/>
</dbReference>
<feature type="compositionally biased region" description="Basic residues" evidence="1">
    <location>
        <begin position="756"/>
        <end position="769"/>
    </location>
</feature>
<organism evidence="4 5">
    <name type="scientific">Lingula anatina</name>
    <name type="common">Brachiopod</name>
    <name type="synonym">Lingula unguis</name>
    <dbReference type="NCBI Taxonomy" id="7574"/>
    <lineage>
        <taxon>Eukaryota</taxon>
        <taxon>Metazoa</taxon>
        <taxon>Spiralia</taxon>
        <taxon>Lophotrochozoa</taxon>
        <taxon>Brachiopoda</taxon>
        <taxon>Linguliformea</taxon>
        <taxon>Lingulata</taxon>
        <taxon>Lingulida</taxon>
        <taxon>Linguloidea</taxon>
        <taxon>Lingulidae</taxon>
        <taxon>Lingula</taxon>
    </lineage>
</organism>
<feature type="compositionally biased region" description="Polar residues" evidence="1">
    <location>
        <begin position="929"/>
        <end position="943"/>
    </location>
</feature>
<keyword evidence="2" id="KW-1133">Transmembrane helix</keyword>
<feature type="compositionally biased region" description="Basic and acidic residues" evidence="1">
    <location>
        <begin position="289"/>
        <end position="309"/>
    </location>
</feature>
<dbReference type="PANTHER" id="PTHR15256">
    <property type="entry name" value="INTEGRAL MEMBRANE PROTEIN DGCR2/IDD"/>
    <property type="match status" value="1"/>
</dbReference>
<dbReference type="GeneID" id="106181823"/>
<dbReference type="AlphaFoldDB" id="A0A1S3KH10"/>
<evidence type="ECO:0000313" key="4">
    <source>
        <dbReference type="Proteomes" id="UP000085678"/>
    </source>
</evidence>
<dbReference type="OrthoDB" id="6288751at2759"/>
<dbReference type="RefSeq" id="XP_013421777.1">
    <property type="nucleotide sequence ID" value="XM_013566323.1"/>
</dbReference>
<dbReference type="PROSITE" id="PS51257">
    <property type="entry name" value="PROKAR_LIPOPROTEIN"/>
    <property type="match status" value="1"/>
</dbReference>
<dbReference type="KEGG" id="lak:106181823"/>